<dbReference type="AlphaFoldDB" id="A0A8H6YBS7"/>
<comment type="caution">
    <text evidence="1">The sequence shown here is derived from an EMBL/GenBank/DDBJ whole genome shotgun (WGS) entry which is preliminary data.</text>
</comment>
<dbReference type="Gene3D" id="1.20.1280.50">
    <property type="match status" value="1"/>
</dbReference>
<dbReference type="EMBL" id="JACAZI010000007">
    <property type="protein sequence ID" value="KAF7356084.1"/>
    <property type="molecule type" value="Genomic_DNA"/>
</dbReference>
<protein>
    <submittedName>
        <fullName evidence="1">F-box domain-containing protein</fullName>
    </submittedName>
</protein>
<evidence type="ECO:0000313" key="1">
    <source>
        <dbReference type="EMBL" id="KAF7356084.1"/>
    </source>
</evidence>
<proteinExistence type="predicted"/>
<dbReference type="OrthoDB" id="3139566at2759"/>
<reference evidence="1" key="1">
    <citation type="submission" date="2020-05" db="EMBL/GenBank/DDBJ databases">
        <title>Mycena genomes resolve the evolution of fungal bioluminescence.</title>
        <authorList>
            <person name="Tsai I.J."/>
        </authorList>
    </citation>
    <scope>NUCLEOTIDE SEQUENCE</scope>
    <source>
        <strain evidence="1">CCC161011</strain>
    </source>
</reference>
<gene>
    <name evidence="1" type="ORF">MVEN_00938300</name>
</gene>
<name>A0A8H6YBS7_9AGAR</name>
<dbReference type="Proteomes" id="UP000620124">
    <property type="component" value="Unassembled WGS sequence"/>
</dbReference>
<organism evidence="1 2">
    <name type="scientific">Mycena venus</name>
    <dbReference type="NCBI Taxonomy" id="2733690"/>
    <lineage>
        <taxon>Eukaryota</taxon>
        <taxon>Fungi</taxon>
        <taxon>Dikarya</taxon>
        <taxon>Basidiomycota</taxon>
        <taxon>Agaricomycotina</taxon>
        <taxon>Agaricomycetes</taxon>
        <taxon>Agaricomycetidae</taxon>
        <taxon>Agaricales</taxon>
        <taxon>Marasmiineae</taxon>
        <taxon>Mycenaceae</taxon>
        <taxon>Mycena</taxon>
    </lineage>
</organism>
<keyword evidence="2" id="KW-1185">Reference proteome</keyword>
<sequence length="363" mass="40888">MLTALEEDRIRVAEIDAEIRDPECGTIKLASLHFEKFRVQERLESYKYPVLTLPNEIVSEIFVHFLPPYPACPPLTGIHAPTLLTHICRKWRQIALATPPLWRSIVSDGDISIERQAHIFCIWLGRTRCPLSIEIPGQYLSARHLSQVLSNFIPYRERWECLKLSDFPTSLLTSIKGPIPLLQDLFLELDATCSKVTFRDMPMLRRVTLNGYAALSVTLPWAQLTSLAFLRVHPSECSPILQRTSRLVHCTIDVRCDSQADYPGPDIELPYLESLTLEGVAPIGYLETFHAPALRSLKLPEKFLGPNPIISLASFVLKSGCKLQKVRSEDVRPVPEGSHHSALATVKLYFRGRDGSGVADDED</sequence>
<accession>A0A8H6YBS7</accession>
<evidence type="ECO:0000313" key="2">
    <source>
        <dbReference type="Proteomes" id="UP000620124"/>
    </source>
</evidence>